<keyword evidence="2" id="KW-1133">Transmembrane helix</keyword>
<feature type="compositionally biased region" description="Basic and acidic residues" evidence="1">
    <location>
        <begin position="155"/>
        <end position="183"/>
    </location>
</feature>
<feature type="transmembrane region" description="Helical" evidence="2">
    <location>
        <begin position="117"/>
        <end position="137"/>
    </location>
</feature>
<comment type="caution">
    <text evidence="3">The sequence shown here is derived from an EMBL/GenBank/DDBJ whole genome shotgun (WGS) entry which is preliminary data.</text>
</comment>
<dbReference type="Pfam" id="PF09534">
    <property type="entry name" value="Trp_oprn_chp"/>
    <property type="match status" value="1"/>
</dbReference>
<evidence type="ECO:0000256" key="2">
    <source>
        <dbReference type="SAM" id="Phobius"/>
    </source>
</evidence>
<name>A0ABP3M2K2_SACER</name>
<dbReference type="InterPro" id="IPR019051">
    <property type="entry name" value="Trp_biosyn_TM_oprn/chp"/>
</dbReference>
<feature type="region of interest" description="Disordered" evidence="1">
    <location>
        <begin position="147"/>
        <end position="183"/>
    </location>
</feature>
<keyword evidence="2" id="KW-0812">Transmembrane</keyword>
<dbReference type="Proteomes" id="UP001500729">
    <property type="component" value="Unassembled WGS sequence"/>
</dbReference>
<organism evidence="3 4">
    <name type="scientific">Saccharopolyspora erythraea</name>
    <name type="common">Streptomyces erythraeus</name>
    <dbReference type="NCBI Taxonomy" id="1836"/>
    <lineage>
        <taxon>Bacteria</taxon>
        <taxon>Bacillati</taxon>
        <taxon>Actinomycetota</taxon>
        <taxon>Actinomycetes</taxon>
        <taxon>Pseudonocardiales</taxon>
        <taxon>Pseudonocardiaceae</taxon>
        <taxon>Saccharopolyspora</taxon>
    </lineage>
</organism>
<feature type="transmembrane region" description="Helical" evidence="2">
    <location>
        <begin position="46"/>
        <end position="67"/>
    </location>
</feature>
<proteinExistence type="predicted"/>
<feature type="transmembrane region" description="Helical" evidence="2">
    <location>
        <begin position="74"/>
        <end position="97"/>
    </location>
</feature>
<keyword evidence="2" id="KW-0472">Membrane</keyword>
<gene>
    <name evidence="3" type="ORF">GCM10009533_08710</name>
</gene>
<accession>A0ABP3M2K2</accession>
<protein>
    <submittedName>
        <fullName evidence="3">Trp biosynthesis-associated membrane protein</fullName>
    </submittedName>
</protein>
<evidence type="ECO:0000313" key="4">
    <source>
        <dbReference type="Proteomes" id="UP001500729"/>
    </source>
</evidence>
<evidence type="ECO:0000256" key="1">
    <source>
        <dbReference type="SAM" id="MobiDB-lite"/>
    </source>
</evidence>
<keyword evidence="4" id="KW-1185">Reference proteome</keyword>
<evidence type="ECO:0000313" key="3">
    <source>
        <dbReference type="EMBL" id="GAA0512145.1"/>
    </source>
</evidence>
<sequence>MVLLMLAAAAMLWGAGALVWVGQRYRTPLGQELTAGPAGSALRPELVPLALATLAAIAAVLATGGWLRRLIGLLVLAEGGMLVWRAVDWHLGGWFAYAGPKVPPGSVPVGGFASNPAGPLLMSAAAALLVVAGALVVSRAGRMPAMGAKYSAPGEARRESRDPDRKLWDALDEGRDPTVDKDR</sequence>
<reference evidence="4" key="1">
    <citation type="journal article" date="2019" name="Int. J. Syst. Evol. Microbiol.">
        <title>The Global Catalogue of Microorganisms (GCM) 10K type strain sequencing project: providing services to taxonomists for standard genome sequencing and annotation.</title>
        <authorList>
            <consortium name="The Broad Institute Genomics Platform"/>
            <consortium name="The Broad Institute Genome Sequencing Center for Infectious Disease"/>
            <person name="Wu L."/>
            <person name="Ma J."/>
        </authorList>
    </citation>
    <scope>NUCLEOTIDE SEQUENCE [LARGE SCALE GENOMIC DNA]</scope>
    <source>
        <strain evidence="4">JCM 10303</strain>
    </source>
</reference>
<dbReference type="EMBL" id="BAAAGS010000004">
    <property type="protein sequence ID" value="GAA0512145.1"/>
    <property type="molecule type" value="Genomic_DNA"/>
</dbReference>